<proteinExistence type="predicted"/>
<organism evidence="6 7">
    <name type="scientific">Roseateles oligotrophus</name>
    <dbReference type="NCBI Taxonomy" id="1769250"/>
    <lineage>
        <taxon>Bacteria</taxon>
        <taxon>Pseudomonadati</taxon>
        <taxon>Pseudomonadota</taxon>
        <taxon>Betaproteobacteria</taxon>
        <taxon>Burkholderiales</taxon>
        <taxon>Sphaerotilaceae</taxon>
        <taxon>Roseateles</taxon>
    </lineage>
</organism>
<evidence type="ECO:0000256" key="1">
    <source>
        <dbReference type="ARBA" id="ARBA00004127"/>
    </source>
</evidence>
<feature type="transmembrane region" description="Helical" evidence="5">
    <location>
        <begin position="132"/>
        <end position="164"/>
    </location>
</feature>
<dbReference type="Proteomes" id="UP001209701">
    <property type="component" value="Unassembled WGS sequence"/>
</dbReference>
<keyword evidence="4 5" id="KW-0472">Membrane</keyword>
<keyword evidence="7" id="KW-1185">Reference proteome</keyword>
<evidence type="ECO:0000313" key="6">
    <source>
        <dbReference type="EMBL" id="MCV2369577.1"/>
    </source>
</evidence>
<accession>A0ABT2YHN5</accession>
<evidence type="ECO:0000313" key="7">
    <source>
        <dbReference type="Proteomes" id="UP001209701"/>
    </source>
</evidence>
<dbReference type="Gene3D" id="1.20.120.1630">
    <property type="match status" value="1"/>
</dbReference>
<evidence type="ECO:0000256" key="2">
    <source>
        <dbReference type="ARBA" id="ARBA00022692"/>
    </source>
</evidence>
<gene>
    <name evidence="6" type="ORF">LNV07_15975</name>
</gene>
<reference evidence="6 7" key="1">
    <citation type="submission" date="2021-11" db="EMBL/GenBank/DDBJ databases">
        <authorList>
            <person name="Liang Q."/>
            <person name="Mou H."/>
            <person name="Liu Z."/>
        </authorList>
    </citation>
    <scope>NUCLEOTIDE SEQUENCE [LARGE SCALE GENOMIC DNA]</scope>
    <source>
        <strain evidence="6 7">CHU3</strain>
    </source>
</reference>
<feature type="transmembrane region" description="Helical" evidence="5">
    <location>
        <begin position="81"/>
        <end position="99"/>
    </location>
</feature>
<dbReference type="EMBL" id="JAJIRN010000007">
    <property type="protein sequence ID" value="MCV2369577.1"/>
    <property type="molecule type" value="Genomic_DNA"/>
</dbReference>
<keyword evidence="2 5" id="KW-0812">Transmembrane</keyword>
<dbReference type="InterPro" id="IPR007318">
    <property type="entry name" value="Phopholipid_MeTrfase"/>
</dbReference>
<sequence length="194" mass="20948">MLPIPEAKRASWWSNAKAACERWPTRLGLFQALGLRGQALSSLDLKVPPLIVWAIFVAISMGVATLPSLAAFNFSFTGQSLASAFVAAVGAAIASAGVMEFRRSKTTVNPLKPDAASTVVALGVFRYSRNPMYVGMAMLLLAVVILMGSVAALACVPAFCGYITRFQIKPEERMLQQVFGAQYAAYLAQVRRWL</sequence>
<dbReference type="PANTHER" id="PTHR12714:SF24">
    <property type="entry name" value="SLR1182 PROTEIN"/>
    <property type="match status" value="1"/>
</dbReference>
<protein>
    <submittedName>
        <fullName evidence="6">Isoprenylcysteine carboxylmethyltransferase family protein</fullName>
    </submittedName>
</protein>
<dbReference type="PANTHER" id="PTHR12714">
    <property type="entry name" value="PROTEIN-S ISOPRENYLCYSTEINE O-METHYLTRANSFERASE"/>
    <property type="match status" value="1"/>
</dbReference>
<feature type="transmembrane region" description="Helical" evidence="5">
    <location>
        <begin position="50"/>
        <end position="74"/>
    </location>
</feature>
<comment type="subcellular location">
    <subcellularLocation>
        <location evidence="1">Endomembrane system</location>
        <topology evidence="1">Multi-pass membrane protein</topology>
    </subcellularLocation>
</comment>
<dbReference type="Pfam" id="PF04191">
    <property type="entry name" value="PEMT"/>
    <property type="match status" value="1"/>
</dbReference>
<evidence type="ECO:0000256" key="4">
    <source>
        <dbReference type="ARBA" id="ARBA00023136"/>
    </source>
</evidence>
<evidence type="ECO:0000256" key="5">
    <source>
        <dbReference type="SAM" id="Phobius"/>
    </source>
</evidence>
<keyword evidence="3 5" id="KW-1133">Transmembrane helix</keyword>
<dbReference type="RefSeq" id="WP_263572167.1">
    <property type="nucleotide sequence ID" value="NZ_JAJIRN010000007.1"/>
</dbReference>
<comment type="caution">
    <text evidence="6">The sequence shown here is derived from an EMBL/GenBank/DDBJ whole genome shotgun (WGS) entry which is preliminary data.</text>
</comment>
<name>A0ABT2YHN5_9BURK</name>
<evidence type="ECO:0000256" key="3">
    <source>
        <dbReference type="ARBA" id="ARBA00022989"/>
    </source>
</evidence>